<keyword evidence="2" id="KW-0472">Membrane</keyword>
<feature type="transmembrane region" description="Helical" evidence="2">
    <location>
        <begin position="22"/>
        <end position="47"/>
    </location>
</feature>
<reference evidence="3" key="1">
    <citation type="submission" date="2022-08" db="UniProtKB">
        <authorList>
            <consortium name="EnsemblMetazoa"/>
        </authorList>
    </citation>
    <scope>IDENTIFICATION</scope>
    <source>
        <strain evidence="3">05x7-T-G4-1.051#20</strain>
    </source>
</reference>
<protein>
    <recommendedName>
        <fullName evidence="5">Major facilitator superfamily domain-containing protein 2</fullName>
    </recommendedName>
</protein>
<dbReference type="EnsemblMetazoa" id="G20304.1">
    <property type="protein sequence ID" value="G20304.1:cds"/>
    <property type="gene ID" value="G20304"/>
</dbReference>
<feature type="transmembrane region" description="Helical" evidence="2">
    <location>
        <begin position="93"/>
        <end position="111"/>
    </location>
</feature>
<feature type="transmembrane region" description="Helical" evidence="2">
    <location>
        <begin position="339"/>
        <end position="359"/>
    </location>
</feature>
<evidence type="ECO:0000256" key="2">
    <source>
        <dbReference type="SAM" id="Phobius"/>
    </source>
</evidence>
<dbReference type="Pfam" id="PF13347">
    <property type="entry name" value="MFS_2"/>
    <property type="match status" value="1"/>
</dbReference>
<dbReference type="InterPro" id="IPR036259">
    <property type="entry name" value="MFS_trans_sf"/>
</dbReference>
<dbReference type="PANTHER" id="PTHR11328:SF24">
    <property type="entry name" value="MAJOR FACILITATOR SUPERFAMILY (MFS) PROFILE DOMAIN-CONTAINING PROTEIN"/>
    <property type="match status" value="1"/>
</dbReference>
<accession>A0A8W8JP14</accession>
<evidence type="ECO:0000313" key="3">
    <source>
        <dbReference type="EnsemblMetazoa" id="G20304.1:cds"/>
    </source>
</evidence>
<dbReference type="SUPFAM" id="SSF103473">
    <property type="entry name" value="MFS general substrate transporter"/>
    <property type="match status" value="1"/>
</dbReference>
<comment type="similarity">
    <text evidence="1">Belongs to the major facilitator superfamily.</text>
</comment>
<organism evidence="3 4">
    <name type="scientific">Magallana gigas</name>
    <name type="common">Pacific oyster</name>
    <name type="synonym">Crassostrea gigas</name>
    <dbReference type="NCBI Taxonomy" id="29159"/>
    <lineage>
        <taxon>Eukaryota</taxon>
        <taxon>Metazoa</taxon>
        <taxon>Spiralia</taxon>
        <taxon>Lophotrochozoa</taxon>
        <taxon>Mollusca</taxon>
        <taxon>Bivalvia</taxon>
        <taxon>Autobranchia</taxon>
        <taxon>Pteriomorphia</taxon>
        <taxon>Ostreida</taxon>
        <taxon>Ostreoidea</taxon>
        <taxon>Ostreidae</taxon>
        <taxon>Magallana</taxon>
    </lineage>
</organism>
<feature type="transmembrane region" description="Helical" evidence="2">
    <location>
        <begin position="380"/>
        <end position="403"/>
    </location>
</feature>
<dbReference type="GO" id="GO:0008643">
    <property type="term" value="P:carbohydrate transport"/>
    <property type="evidence" value="ECO:0007669"/>
    <property type="project" value="InterPro"/>
</dbReference>
<feature type="transmembrane region" description="Helical" evidence="2">
    <location>
        <begin position="120"/>
        <end position="139"/>
    </location>
</feature>
<evidence type="ECO:0000313" key="4">
    <source>
        <dbReference type="Proteomes" id="UP000005408"/>
    </source>
</evidence>
<feature type="transmembrane region" description="Helical" evidence="2">
    <location>
        <begin position="285"/>
        <end position="303"/>
    </location>
</feature>
<sequence>MESATTREFWEKSQPLPVWRKICFAIGGAPYQITSTVLGFFMSIFLLEVAQVDPSHVSVIVFGGKLWYAMTDPVCGYLVNRTKSSSWGKYKPWILLTTPFACVTYLCFWAVPDYSQQGKLWWYLVFYCLFQGFLSGVHVPYTSMTMSLSENQRDRDSITVYRMVAEAIGVMTGVVIQGHFIKKHRTAGLCEKGSSSSNQSSPSSDNIINQIGSYHDASVTIICIYVIFNHMAPEDGFFLGLQKVLFFRPYVKLSMSVLFLSVAISITQGNLALFCTHTLGMGQHFSTFITIIMASTICSLPIWHLVQKRIGKKRTFAAGMLLFIPVLLSQSYLGDNFYIYTVVLVLAGLSIAVSLLLPWSMLPDVIDEFYITHGEHRDAIFYSFYVFFNKLATGFAVATSQFALKFGGYRVGACQQPPSVGRALRYLMIPGPVVAVVIALVFLAQYPINDTKARLNAQKMKEKQSTTF</sequence>
<dbReference type="InterPro" id="IPR039672">
    <property type="entry name" value="MFS_2"/>
</dbReference>
<proteinExistence type="inferred from homology"/>
<dbReference type="GO" id="GO:0015293">
    <property type="term" value="F:symporter activity"/>
    <property type="evidence" value="ECO:0007669"/>
    <property type="project" value="InterPro"/>
</dbReference>
<keyword evidence="4" id="KW-1185">Reference proteome</keyword>
<keyword evidence="2" id="KW-1133">Transmembrane helix</keyword>
<evidence type="ECO:0000256" key="1">
    <source>
        <dbReference type="ARBA" id="ARBA00008335"/>
    </source>
</evidence>
<dbReference type="Proteomes" id="UP000005408">
    <property type="component" value="Unassembled WGS sequence"/>
</dbReference>
<dbReference type="PANTHER" id="PTHR11328">
    <property type="entry name" value="MAJOR FACILITATOR SUPERFAMILY DOMAIN-CONTAINING PROTEIN"/>
    <property type="match status" value="1"/>
</dbReference>
<evidence type="ECO:0008006" key="5">
    <source>
        <dbReference type="Google" id="ProtNLM"/>
    </source>
</evidence>
<dbReference type="Gene3D" id="1.20.1250.20">
    <property type="entry name" value="MFS general substrate transporter like domains"/>
    <property type="match status" value="2"/>
</dbReference>
<keyword evidence="2" id="KW-0812">Transmembrane</keyword>
<name>A0A8W8JP14_MAGGI</name>
<dbReference type="AlphaFoldDB" id="A0A8W8JP14"/>
<feature type="transmembrane region" description="Helical" evidence="2">
    <location>
        <begin position="423"/>
        <end position="444"/>
    </location>
</feature>
<dbReference type="GO" id="GO:0005886">
    <property type="term" value="C:plasma membrane"/>
    <property type="evidence" value="ECO:0007669"/>
    <property type="project" value="TreeGrafter"/>
</dbReference>
<feature type="transmembrane region" description="Helical" evidence="2">
    <location>
        <begin position="315"/>
        <end position="333"/>
    </location>
</feature>